<dbReference type="PRINTS" id="PR01437">
    <property type="entry name" value="NUOXDRDTASE4"/>
</dbReference>
<keyword evidence="6 8" id="KW-0472">Membrane</keyword>
<evidence type="ECO:0000256" key="1">
    <source>
        <dbReference type="ARBA" id="ARBA00004651"/>
    </source>
</evidence>
<organism evidence="10 11">
    <name type="scientific">Candidatus Xenohaliotis californiensis</name>
    <dbReference type="NCBI Taxonomy" id="84677"/>
    <lineage>
        <taxon>Bacteria</taxon>
        <taxon>Pseudomonadati</taxon>
        <taxon>Pseudomonadota</taxon>
        <taxon>Alphaproteobacteria</taxon>
        <taxon>Rickettsiales</taxon>
        <taxon>Anaplasmataceae</taxon>
        <taxon>Candidatus Xenohaliotis</taxon>
    </lineage>
</organism>
<feature type="transmembrane region" description="Helical" evidence="8">
    <location>
        <begin position="282"/>
        <end position="301"/>
    </location>
</feature>
<dbReference type="InterPro" id="IPR050586">
    <property type="entry name" value="CPA3_Na-H_Antiporter_D"/>
</dbReference>
<evidence type="ECO:0000313" key="11">
    <source>
        <dbReference type="Proteomes" id="UP001314181"/>
    </source>
</evidence>
<dbReference type="InterPro" id="IPR003918">
    <property type="entry name" value="NADH_UbQ_OxRdtase"/>
</dbReference>
<evidence type="ECO:0000313" key="10">
    <source>
        <dbReference type="EMBL" id="CAK8163222.1"/>
    </source>
</evidence>
<keyword evidence="4 7" id="KW-0812">Transmembrane</keyword>
<evidence type="ECO:0000256" key="4">
    <source>
        <dbReference type="ARBA" id="ARBA00022692"/>
    </source>
</evidence>
<comment type="similarity">
    <text evidence="2">Belongs to the CPA3 antiporters (TC 2.A.63) subunit D family.</text>
</comment>
<evidence type="ECO:0000256" key="7">
    <source>
        <dbReference type="RuleBase" id="RU000320"/>
    </source>
</evidence>
<feature type="transmembrane region" description="Helical" evidence="8">
    <location>
        <begin position="377"/>
        <end position="398"/>
    </location>
</feature>
<sequence length="499" mass="54483">MISLEKLLILVIVCPIAMALFASFAHGFFIPWFISLLSSIIVLVLVLFLYLEYKGKVLLYSVGGWNPPYGIGLRLDPLGIIMLFLINIILLSTVIHSWSTIRNDLPSNRFNIFYCILLIFAAGMSGIVVSDDLFNIYVFLEITALSTYTLIACGNKKQSLIAAFDYLVMGTLGSTFYLLGLGFLYAKTGTLSLPEMSASLPHNAGNISSVIVGVALIIVGLSVKSAIFPMHTWIVEAYSCAPHSFVVILAGIGTKINLYVMLQVLFRLFSVHLLSRIGVDKALIISSSLGVLVCSVIASQSKDLRRIFANSSIAQIGYIIICAVINTKLSLTAAIIHMLSHALAKSALFMVASNISNSNNHQSLSKKGLNLLLFMDYLVFFLSTASIIGLPFTVGFISKWVILKSALLSSNYLAVFSVIVGSIIGLFYFWQALQYVFYEVDANTHNTNTMSKTTAFNLFLVPSYLPPIFLALLLILLGFFGSSLISGVAEAVRLASWCS</sequence>
<evidence type="ECO:0000259" key="9">
    <source>
        <dbReference type="Pfam" id="PF00361"/>
    </source>
</evidence>
<evidence type="ECO:0000256" key="8">
    <source>
        <dbReference type="SAM" id="Phobius"/>
    </source>
</evidence>
<comment type="subcellular location">
    <subcellularLocation>
        <location evidence="1">Cell membrane</location>
        <topology evidence="1">Multi-pass membrane protein</topology>
    </subcellularLocation>
    <subcellularLocation>
        <location evidence="7">Membrane</location>
        <topology evidence="7">Multi-pass membrane protein</topology>
    </subcellularLocation>
</comment>
<evidence type="ECO:0000256" key="5">
    <source>
        <dbReference type="ARBA" id="ARBA00022989"/>
    </source>
</evidence>
<dbReference type="Proteomes" id="UP001314181">
    <property type="component" value="Unassembled WGS sequence"/>
</dbReference>
<dbReference type="EMBL" id="CAWVOK010000025">
    <property type="protein sequence ID" value="CAK8163222.1"/>
    <property type="molecule type" value="Genomic_DNA"/>
</dbReference>
<feature type="domain" description="NADH:quinone oxidoreductase/Mrp antiporter transmembrane" evidence="9">
    <location>
        <begin position="130"/>
        <end position="424"/>
    </location>
</feature>
<feature type="transmembrane region" description="Helical" evidence="8">
    <location>
        <begin position="32"/>
        <end position="51"/>
    </location>
</feature>
<feature type="transmembrane region" description="Helical" evidence="8">
    <location>
        <begin position="166"/>
        <end position="186"/>
    </location>
</feature>
<keyword evidence="5 8" id="KW-1133">Transmembrane helix</keyword>
<dbReference type="PANTHER" id="PTHR42703">
    <property type="entry name" value="NADH DEHYDROGENASE"/>
    <property type="match status" value="1"/>
</dbReference>
<feature type="transmembrane region" description="Helical" evidence="8">
    <location>
        <begin position="6"/>
        <end position="25"/>
    </location>
</feature>
<feature type="transmembrane region" description="Helical" evidence="8">
    <location>
        <begin position="78"/>
        <end position="98"/>
    </location>
</feature>
<feature type="transmembrane region" description="Helical" evidence="8">
    <location>
        <begin position="110"/>
        <end position="130"/>
    </location>
</feature>
<feature type="transmembrane region" description="Helical" evidence="8">
    <location>
        <begin position="410"/>
        <end position="430"/>
    </location>
</feature>
<accession>A0ABP0ET83</accession>
<proteinExistence type="inferred from homology"/>
<feature type="transmembrane region" description="Helical" evidence="8">
    <location>
        <begin position="468"/>
        <end position="489"/>
    </location>
</feature>
<dbReference type="InterPro" id="IPR001750">
    <property type="entry name" value="ND/Mrp_TM"/>
</dbReference>
<feature type="transmembrane region" description="Helical" evidence="8">
    <location>
        <begin position="206"/>
        <end position="223"/>
    </location>
</feature>
<keyword evidence="11" id="KW-1185">Reference proteome</keyword>
<dbReference type="Pfam" id="PF00361">
    <property type="entry name" value="Proton_antipo_M"/>
    <property type="match status" value="1"/>
</dbReference>
<evidence type="ECO:0000256" key="2">
    <source>
        <dbReference type="ARBA" id="ARBA00005346"/>
    </source>
</evidence>
<evidence type="ECO:0000256" key="6">
    <source>
        <dbReference type="ARBA" id="ARBA00023136"/>
    </source>
</evidence>
<evidence type="ECO:0000256" key="3">
    <source>
        <dbReference type="ARBA" id="ARBA00022475"/>
    </source>
</evidence>
<protein>
    <submittedName>
        <fullName evidence="10">NADH dehydrogenase I subunit M (Modular protein)</fullName>
    </submittedName>
</protein>
<dbReference type="PANTHER" id="PTHR42703:SF1">
    <property type="entry name" value="NA(+)_H(+) ANTIPORTER SUBUNIT D1"/>
    <property type="match status" value="1"/>
</dbReference>
<gene>
    <name evidence="10" type="ORF">CAXC1_320027</name>
</gene>
<reference evidence="10 11" key="1">
    <citation type="submission" date="2024-01" db="EMBL/GenBank/DDBJ databases">
        <authorList>
            <person name="Kunselman E."/>
        </authorList>
    </citation>
    <scope>NUCLEOTIDE SEQUENCE [LARGE SCALE GENOMIC DNA]</scope>
    <source>
        <strain evidence="10">2 abalone samples</strain>
    </source>
</reference>
<feature type="transmembrane region" description="Helical" evidence="8">
    <location>
        <begin position="136"/>
        <end position="154"/>
    </location>
</feature>
<keyword evidence="3" id="KW-1003">Cell membrane</keyword>
<name>A0ABP0ET83_9RICK</name>
<comment type="caution">
    <text evidence="10">The sequence shown here is derived from an EMBL/GenBank/DDBJ whole genome shotgun (WGS) entry which is preliminary data.</text>
</comment>